<dbReference type="UniPathway" id="UPA00078"/>
<dbReference type="SUPFAM" id="SSF53383">
    <property type="entry name" value="PLP-dependent transferases"/>
    <property type="match status" value="1"/>
</dbReference>
<dbReference type="InterPro" id="IPR015421">
    <property type="entry name" value="PyrdxlP-dep_Trfase_major"/>
</dbReference>
<evidence type="ECO:0000313" key="13">
    <source>
        <dbReference type="Proteomes" id="UP000077875"/>
    </source>
</evidence>
<evidence type="ECO:0000313" key="12">
    <source>
        <dbReference type="EMBL" id="ANF57755.1"/>
    </source>
</evidence>
<evidence type="ECO:0000256" key="10">
    <source>
        <dbReference type="RuleBase" id="RU003693"/>
    </source>
</evidence>
<comment type="subunit">
    <text evidence="4 10">Homodimer.</text>
</comment>
<dbReference type="InterPro" id="IPR015424">
    <property type="entry name" value="PyrdxlP-dep_Trfase"/>
</dbReference>
<name>A0A172YFL2_9GAMM</name>
<keyword evidence="5 10" id="KW-0808">Transferase</keyword>
<dbReference type="PANTHER" id="PTHR13693">
    <property type="entry name" value="CLASS II AMINOTRANSFERASE/8-AMINO-7-OXONONANOATE SYNTHASE"/>
    <property type="match status" value="1"/>
</dbReference>
<dbReference type="InterPro" id="IPR004839">
    <property type="entry name" value="Aminotransferase_I/II_large"/>
</dbReference>
<dbReference type="Gene3D" id="3.90.1150.10">
    <property type="entry name" value="Aspartate Aminotransferase, domain 1"/>
    <property type="match status" value="1"/>
</dbReference>
<keyword evidence="7 9" id="KW-0663">Pyridoxal phosphate</keyword>
<dbReference type="EMBL" id="CP015243">
    <property type="protein sequence ID" value="ANF57755.1"/>
    <property type="molecule type" value="Genomic_DNA"/>
</dbReference>
<evidence type="ECO:0000256" key="4">
    <source>
        <dbReference type="ARBA" id="ARBA00011738"/>
    </source>
</evidence>
<comment type="function">
    <text evidence="10">Catalyzes the decarboxylative condensation of pimeloyl-[acyl-carrier protein] and L-alanine to produce 8-amino-7-oxononanoate (AON), [acyl-carrier protein], and carbon dioxide.</text>
</comment>
<dbReference type="PROSITE" id="PS00599">
    <property type="entry name" value="AA_TRANSFER_CLASS_2"/>
    <property type="match status" value="1"/>
</dbReference>
<gene>
    <name evidence="12" type="ORF">A5892_09995</name>
</gene>
<organism evidence="12 13">
    <name type="scientific">Halotalea alkalilenta</name>
    <dbReference type="NCBI Taxonomy" id="376489"/>
    <lineage>
        <taxon>Bacteria</taxon>
        <taxon>Pseudomonadati</taxon>
        <taxon>Pseudomonadota</taxon>
        <taxon>Gammaproteobacteria</taxon>
        <taxon>Oceanospirillales</taxon>
        <taxon>Halomonadaceae</taxon>
        <taxon>Halotalea</taxon>
    </lineage>
</organism>
<evidence type="ECO:0000256" key="3">
    <source>
        <dbReference type="ARBA" id="ARBA00010008"/>
    </source>
</evidence>
<evidence type="ECO:0000256" key="7">
    <source>
        <dbReference type="ARBA" id="ARBA00022898"/>
    </source>
</evidence>
<comment type="catalytic activity">
    <reaction evidence="8 10">
        <text>6-carboxyhexanoyl-[ACP] + L-alanine + H(+) = (8S)-8-amino-7-oxononanoate + holo-[ACP] + CO2</text>
        <dbReference type="Rhea" id="RHEA:42288"/>
        <dbReference type="Rhea" id="RHEA-COMP:9685"/>
        <dbReference type="Rhea" id="RHEA-COMP:9955"/>
        <dbReference type="ChEBI" id="CHEBI:15378"/>
        <dbReference type="ChEBI" id="CHEBI:16526"/>
        <dbReference type="ChEBI" id="CHEBI:57972"/>
        <dbReference type="ChEBI" id="CHEBI:64479"/>
        <dbReference type="ChEBI" id="CHEBI:78846"/>
        <dbReference type="ChEBI" id="CHEBI:149468"/>
        <dbReference type="EC" id="2.3.1.47"/>
    </reaction>
</comment>
<feature type="modified residue" description="N6-(pyridoxal phosphate)lysine" evidence="9">
    <location>
        <position position="233"/>
    </location>
</feature>
<keyword evidence="13" id="KW-1185">Reference proteome</keyword>
<dbReference type="GO" id="GO:0030170">
    <property type="term" value="F:pyridoxal phosphate binding"/>
    <property type="evidence" value="ECO:0007669"/>
    <property type="project" value="InterPro"/>
</dbReference>
<accession>A0A172YFL2</accession>
<evidence type="ECO:0000256" key="2">
    <source>
        <dbReference type="ARBA" id="ARBA00004746"/>
    </source>
</evidence>
<dbReference type="PANTHER" id="PTHR13693:SF100">
    <property type="entry name" value="8-AMINO-7-OXONONANOATE SYNTHASE"/>
    <property type="match status" value="1"/>
</dbReference>
<evidence type="ECO:0000256" key="1">
    <source>
        <dbReference type="ARBA" id="ARBA00001933"/>
    </source>
</evidence>
<dbReference type="Gene3D" id="3.40.640.10">
    <property type="entry name" value="Type I PLP-dependent aspartate aminotransferase-like (Major domain)"/>
    <property type="match status" value="1"/>
</dbReference>
<evidence type="ECO:0000256" key="9">
    <source>
        <dbReference type="PIRSR" id="PIRSR604723-51"/>
    </source>
</evidence>
<dbReference type="KEGG" id="haa:A5892_09995"/>
<dbReference type="STRING" id="376489.A5892_09995"/>
<evidence type="ECO:0000256" key="8">
    <source>
        <dbReference type="ARBA" id="ARBA00047715"/>
    </source>
</evidence>
<dbReference type="InterPro" id="IPR001917">
    <property type="entry name" value="Aminotrans_II_pyridoxalP_BS"/>
</dbReference>
<keyword evidence="6" id="KW-0093">Biotin biosynthesis</keyword>
<reference evidence="12 13" key="1">
    <citation type="submission" date="2016-04" db="EMBL/GenBank/DDBJ databases">
        <title>Complete Genome Sequence of Halotalea alkalilenta IHB B 13600.</title>
        <authorList>
            <person name="Swarnkar M.K."/>
            <person name="Sharma A."/>
            <person name="Kaushal K."/>
            <person name="Soni R."/>
            <person name="Rana S."/>
            <person name="Singh A.K."/>
            <person name="Gulati A."/>
        </authorList>
    </citation>
    <scope>NUCLEOTIDE SEQUENCE [LARGE SCALE GENOMIC DNA]</scope>
    <source>
        <strain evidence="12 13">IHB B 13600</strain>
    </source>
</reference>
<proteinExistence type="inferred from homology"/>
<comment type="pathway">
    <text evidence="2 10">Cofactor biosynthesis; biotin biosynthesis.</text>
</comment>
<protein>
    <recommendedName>
        <fullName evidence="10">8-amino-7-ketopelargonate synthase</fullName>
        <ecNumber evidence="10">2.3.1.47</ecNumber>
    </recommendedName>
</protein>
<evidence type="ECO:0000256" key="5">
    <source>
        <dbReference type="ARBA" id="ARBA00022679"/>
    </source>
</evidence>
<evidence type="ECO:0000259" key="11">
    <source>
        <dbReference type="Pfam" id="PF00155"/>
    </source>
</evidence>
<dbReference type="InterPro" id="IPR050087">
    <property type="entry name" value="AON_synthase_class-II"/>
</dbReference>
<dbReference type="InterPro" id="IPR004723">
    <property type="entry name" value="AONS_Archaea/Proteobacteria"/>
</dbReference>
<sequence length="391" mass="41175">MSASLDAHLATRLQQRHASGRHRRRTVRELPERTLDFAGNDYLGLALDPRLHHALAEGARRYGAGATASALVGGQLEVHERLEAALAELLDRPRALLFSSGFQANLGVLGALAGRGDQTFHDRLNHASLLDGTRLSGARLERFLHADAGDLDARLTRAQATGARLVVSDAVFSMDGDIAPLAELARVSSAHGAWLVIDDAHGVGVLGSRGAGAASAAGLSLEQVPVLVGTLSKAFGVQGAFVAGSEGLIDSLVQFSRPYVYSTGLAPALANGALEALRIITTEPELRQRLGANIAHLHDAAQAAGLALAPSTTPIQPLPVGDERETMALAQALAQDGIRVGAIRPPTVPLGGSRLRITLSARHHADQIEHLVERIVHHRRALGLNPLTEKP</sequence>
<comment type="cofactor">
    <cofactor evidence="1 9 10">
        <name>pyridoxal 5'-phosphate</name>
        <dbReference type="ChEBI" id="CHEBI:597326"/>
    </cofactor>
</comment>
<evidence type="ECO:0000256" key="6">
    <source>
        <dbReference type="ARBA" id="ARBA00022756"/>
    </source>
</evidence>
<dbReference type="Pfam" id="PF00155">
    <property type="entry name" value="Aminotran_1_2"/>
    <property type="match status" value="1"/>
</dbReference>
<dbReference type="EC" id="2.3.1.47" evidence="10"/>
<dbReference type="NCBIfam" id="TIGR00858">
    <property type="entry name" value="bioF"/>
    <property type="match status" value="1"/>
</dbReference>
<dbReference type="AlphaFoldDB" id="A0A172YFL2"/>
<feature type="domain" description="Aminotransferase class I/classII large" evidence="11">
    <location>
        <begin position="35"/>
        <end position="375"/>
    </location>
</feature>
<dbReference type="Proteomes" id="UP000077875">
    <property type="component" value="Chromosome"/>
</dbReference>
<dbReference type="GO" id="GO:0009102">
    <property type="term" value="P:biotin biosynthetic process"/>
    <property type="evidence" value="ECO:0007669"/>
    <property type="project" value="UniProtKB-UniRule"/>
</dbReference>
<dbReference type="GO" id="GO:0008710">
    <property type="term" value="F:8-amino-7-oxononanoate synthase activity"/>
    <property type="evidence" value="ECO:0007669"/>
    <property type="project" value="UniProtKB-UniRule"/>
</dbReference>
<comment type="similarity">
    <text evidence="3 10">Belongs to the class-II pyridoxal-phosphate-dependent aminotransferase family. BioF subfamily.</text>
</comment>
<dbReference type="InterPro" id="IPR015422">
    <property type="entry name" value="PyrdxlP-dep_Trfase_small"/>
</dbReference>